<dbReference type="EMBL" id="BRXS01000006">
    <property type="protein sequence ID" value="GLC27660.1"/>
    <property type="molecule type" value="Genomic_DNA"/>
</dbReference>
<feature type="signal peptide" evidence="1">
    <location>
        <begin position="1"/>
        <end position="29"/>
    </location>
</feature>
<evidence type="ECO:0000313" key="4">
    <source>
        <dbReference type="Proteomes" id="UP001161325"/>
    </source>
</evidence>
<dbReference type="InterPro" id="IPR011059">
    <property type="entry name" value="Metal-dep_hydrolase_composite"/>
</dbReference>
<feature type="chain" id="PRO_5041240998" description="Amidohydrolase-related domain-containing protein" evidence="1">
    <location>
        <begin position="30"/>
        <end position="442"/>
    </location>
</feature>
<accession>A0AA37QJJ8</accession>
<dbReference type="Proteomes" id="UP001161325">
    <property type="component" value="Unassembled WGS sequence"/>
</dbReference>
<proteinExistence type="predicted"/>
<dbReference type="PANTHER" id="PTHR43135:SF3">
    <property type="entry name" value="ALPHA-D-RIBOSE 1-METHYLPHOSPHONATE 5-TRIPHOSPHATE DIPHOSPHATASE"/>
    <property type="match status" value="1"/>
</dbReference>
<evidence type="ECO:0000313" key="3">
    <source>
        <dbReference type="EMBL" id="GLC27660.1"/>
    </source>
</evidence>
<dbReference type="InterPro" id="IPR057744">
    <property type="entry name" value="OTAase-like"/>
</dbReference>
<dbReference type="Pfam" id="PF01979">
    <property type="entry name" value="Amidohydro_1"/>
    <property type="match status" value="1"/>
</dbReference>
<evidence type="ECO:0000256" key="1">
    <source>
        <dbReference type="SAM" id="SignalP"/>
    </source>
</evidence>
<evidence type="ECO:0000259" key="2">
    <source>
        <dbReference type="Pfam" id="PF01979"/>
    </source>
</evidence>
<dbReference type="GO" id="GO:0016810">
    <property type="term" value="F:hydrolase activity, acting on carbon-nitrogen (but not peptide) bonds"/>
    <property type="evidence" value="ECO:0007669"/>
    <property type="project" value="InterPro"/>
</dbReference>
<dbReference type="Gene3D" id="3.20.20.140">
    <property type="entry name" value="Metal-dependent hydrolases"/>
    <property type="match status" value="1"/>
</dbReference>
<protein>
    <recommendedName>
        <fullName evidence="2">Amidohydrolase-related domain-containing protein</fullName>
    </recommendedName>
</protein>
<gene>
    <name evidence="3" type="ORF">rosag_41730</name>
</gene>
<feature type="domain" description="Amidohydrolase-related" evidence="2">
    <location>
        <begin position="93"/>
        <end position="436"/>
    </location>
</feature>
<name>A0AA37QJJ8_9BACT</name>
<dbReference type="Gene3D" id="2.30.40.10">
    <property type="entry name" value="Urease, subunit C, domain 1"/>
    <property type="match status" value="1"/>
</dbReference>
<dbReference type="PANTHER" id="PTHR43135">
    <property type="entry name" value="ALPHA-D-RIBOSE 1-METHYLPHOSPHONATE 5-TRIPHOSPHATE DIPHOSPHATASE"/>
    <property type="match status" value="1"/>
</dbReference>
<dbReference type="SUPFAM" id="SSF51556">
    <property type="entry name" value="Metallo-dependent hydrolases"/>
    <property type="match status" value="1"/>
</dbReference>
<dbReference type="CDD" id="cd01299">
    <property type="entry name" value="Met_dep_hydrolase_A"/>
    <property type="match status" value="1"/>
</dbReference>
<keyword evidence="4" id="KW-1185">Reference proteome</keyword>
<reference evidence="3" key="1">
    <citation type="submission" date="2022-08" db="EMBL/GenBank/DDBJ databases">
        <title>Draft genome sequencing of Roseisolibacter agri AW1220.</title>
        <authorList>
            <person name="Tobiishi Y."/>
            <person name="Tonouchi A."/>
        </authorList>
    </citation>
    <scope>NUCLEOTIDE SEQUENCE</scope>
    <source>
        <strain evidence="3">AW1220</strain>
    </source>
</reference>
<dbReference type="InterPro" id="IPR006680">
    <property type="entry name" value="Amidohydro-rel"/>
</dbReference>
<dbReference type="SUPFAM" id="SSF51338">
    <property type="entry name" value="Composite domain of metallo-dependent hydrolases"/>
    <property type="match status" value="1"/>
</dbReference>
<dbReference type="InterPro" id="IPR032466">
    <property type="entry name" value="Metal_Hydrolase"/>
</dbReference>
<organism evidence="3 4">
    <name type="scientific">Roseisolibacter agri</name>
    <dbReference type="NCBI Taxonomy" id="2014610"/>
    <lineage>
        <taxon>Bacteria</taxon>
        <taxon>Pseudomonadati</taxon>
        <taxon>Gemmatimonadota</taxon>
        <taxon>Gemmatimonadia</taxon>
        <taxon>Gemmatimonadales</taxon>
        <taxon>Gemmatimonadaceae</taxon>
        <taxon>Roseisolibacter</taxon>
    </lineage>
</organism>
<dbReference type="InterPro" id="IPR051781">
    <property type="entry name" value="Metallo-dep_Hydrolase"/>
</dbReference>
<comment type="caution">
    <text evidence="3">The sequence shown here is derived from an EMBL/GenBank/DDBJ whole genome shotgun (WGS) entry which is preliminary data.</text>
</comment>
<dbReference type="RefSeq" id="WP_284352096.1">
    <property type="nucleotide sequence ID" value="NZ_BRXS01000006.1"/>
</dbReference>
<keyword evidence="1" id="KW-0732">Signal</keyword>
<sequence>MLQVPRARRAGGLALVAAASLAGSSPLRAQTPPAAADTTPALLRPAAVWDGEADAPRADWVVLVRGTRIAAVGPAAGVAAPANARTVALPGTTLMPGMIDAHSHVLLHAYNETSWDDQVLKEPLSLRVARAVNHLRATLQAGFTTLRDLGTEGAGDADAGLKAAVEQGIIPGPRLLIANRAIVATGSYGPKGFDPRWEVPQGAEEADGVDGLVRTIRRQIGSGADVVKLYGDYRWGPNGEARPTFSEAELRLAVETAASSGRPVVVHASTAEGMRRAAAAGVQTIEHGDEGTPEVFRLMAQKGVALCPTVAAGDAISRYRGWRPGNGPEPARITAKRASLKAAIAAGVTICNGSDVGVFPHGDNAREPELLVSYGLSPLQAARAATSVTAKAIGLTDRGRVATGLLADLVAVEGDPTRDVGALRRVRFVMKGGQAVGLPAPH</sequence>
<dbReference type="AlphaFoldDB" id="A0AA37QJJ8"/>